<dbReference type="EMBL" id="CADCTV010001008">
    <property type="protein sequence ID" value="CAA9373457.1"/>
    <property type="molecule type" value="Genomic_DNA"/>
</dbReference>
<feature type="non-terminal residue" evidence="2">
    <location>
        <position position="32"/>
    </location>
</feature>
<gene>
    <name evidence="2" type="ORF">AVDCRST_MAG89-4797</name>
</gene>
<dbReference type="AlphaFoldDB" id="A0A6J4MZH2"/>
<evidence type="ECO:0000313" key="2">
    <source>
        <dbReference type="EMBL" id="CAA9373457.1"/>
    </source>
</evidence>
<name>A0A6J4MZH2_9BACT</name>
<proteinExistence type="predicted"/>
<feature type="region of interest" description="Disordered" evidence="1">
    <location>
        <begin position="1"/>
        <end position="32"/>
    </location>
</feature>
<organism evidence="2">
    <name type="scientific">uncultured Gemmatimonadota bacterium</name>
    <dbReference type="NCBI Taxonomy" id="203437"/>
    <lineage>
        <taxon>Bacteria</taxon>
        <taxon>Pseudomonadati</taxon>
        <taxon>Gemmatimonadota</taxon>
        <taxon>environmental samples</taxon>
    </lineage>
</organism>
<feature type="compositionally biased region" description="Low complexity" evidence="1">
    <location>
        <begin position="1"/>
        <end position="18"/>
    </location>
</feature>
<feature type="non-terminal residue" evidence="2">
    <location>
        <position position="1"/>
    </location>
</feature>
<accession>A0A6J4MZH2</accession>
<evidence type="ECO:0000256" key="1">
    <source>
        <dbReference type="SAM" id="MobiDB-lite"/>
    </source>
</evidence>
<reference evidence="2" key="1">
    <citation type="submission" date="2020-02" db="EMBL/GenBank/DDBJ databases">
        <authorList>
            <person name="Meier V. D."/>
        </authorList>
    </citation>
    <scope>NUCLEOTIDE SEQUENCE</scope>
    <source>
        <strain evidence="2">AVDCRST_MAG89</strain>
    </source>
</reference>
<sequence>WRSRSWRSGSAGWTTAGRARARRGSWPTWCGR</sequence>
<protein>
    <submittedName>
        <fullName evidence="2">Uncharacterized protein</fullName>
    </submittedName>
</protein>